<dbReference type="EMBL" id="BAAAZO010000012">
    <property type="protein sequence ID" value="GAA3635531.1"/>
    <property type="molecule type" value="Genomic_DNA"/>
</dbReference>
<proteinExistence type="predicted"/>
<dbReference type="InterPro" id="IPR012690">
    <property type="entry name" value="HpcG"/>
</dbReference>
<dbReference type="Gene3D" id="3.90.850.10">
    <property type="entry name" value="Fumarylacetoacetase-like, C-terminal domain"/>
    <property type="match status" value="1"/>
</dbReference>
<evidence type="ECO:0000256" key="1">
    <source>
        <dbReference type="ARBA" id="ARBA00023239"/>
    </source>
</evidence>
<protein>
    <submittedName>
        <fullName evidence="3">2-oxo-hepta-3-ene-1,7-dioic acid hydratase</fullName>
    </submittedName>
</protein>
<organism evidence="3 4">
    <name type="scientific">Kineosporia mesophila</name>
    <dbReference type="NCBI Taxonomy" id="566012"/>
    <lineage>
        <taxon>Bacteria</taxon>
        <taxon>Bacillati</taxon>
        <taxon>Actinomycetota</taxon>
        <taxon>Actinomycetes</taxon>
        <taxon>Kineosporiales</taxon>
        <taxon>Kineosporiaceae</taxon>
        <taxon>Kineosporia</taxon>
    </lineage>
</organism>
<evidence type="ECO:0000259" key="2">
    <source>
        <dbReference type="Pfam" id="PF01557"/>
    </source>
</evidence>
<gene>
    <name evidence="3" type="primary">hpaH</name>
    <name evidence="3" type="ORF">GCM10022223_62450</name>
</gene>
<dbReference type="PANTHER" id="PTHR30143:SF0">
    <property type="entry name" value="2-KETO-4-PENTENOATE HYDRATASE"/>
    <property type="match status" value="1"/>
</dbReference>
<dbReference type="InterPro" id="IPR050772">
    <property type="entry name" value="Hydratase-Decarb/MhpD_sf"/>
</dbReference>
<dbReference type="InterPro" id="IPR011234">
    <property type="entry name" value="Fumarylacetoacetase-like_C"/>
</dbReference>
<sequence length="261" mass="28041">MLNAQHIEAIADELVQADRDRTTVPLLSARHPGMGIEDAYAVQALWARRRIEQGHRVVGHKIGLTSKAMQAATGITEPDYGVIFDDRVLENGTGVPFSDYSNVRIEVELAFVLAEPLTGPGCTLFDVLAATRYVVPALEILNSHIALEGRTVVDTISDNAALGAVVLGGRPVAVDAVDLRWVAALLYRNQTVEETGVSAGVLNHPATGVAWLADKLHQHGTFLAAGEIVLSGSFTRPLWVERGDTIHADYGSLGAITCRFE</sequence>
<keyword evidence="4" id="KW-1185">Reference proteome</keyword>
<keyword evidence="1" id="KW-0456">Lyase</keyword>
<reference evidence="4" key="1">
    <citation type="journal article" date="2019" name="Int. J. Syst. Evol. Microbiol.">
        <title>The Global Catalogue of Microorganisms (GCM) 10K type strain sequencing project: providing services to taxonomists for standard genome sequencing and annotation.</title>
        <authorList>
            <consortium name="The Broad Institute Genomics Platform"/>
            <consortium name="The Broad Institute Genome Sequencing Center for Infectious Disease"/>
            <person name="Wu L."/>
            <person name="Ma J."/>
        </authorList>
    </citation>
    <scope>NUCLEOTIDE SEQUENCE [LARGE SCALE GENOMIC DNA]</scope>
    <source>
        <strain evidence="4">JCM 16902</strain>
    </source>
</reference>
<dbReference type="Proteomes" id="UP001501074">
    <property type="component" value="Unassembled WGS sequence"/>
</dbReference>
<name>A0ABP7ALX5_9ACTN</name>
<evidence type="ECO:0000313" key="4">
    <source>
        <dbReference type="Proteomes" id="UP001501074"/>
    </source>
</evidence>
<comment type="caution">
    <text evidence="3">The sequence shown here is derived from an EMBL/GenBank/DDBJ whole genome shotgun (WGS) entry which is preliminary data.</text>
</comment>
<accession>A0ABP7ALX5</accession>
<dbReference type="Pfam" id="PF01557">
    <property type="entry name" value="FAA_hydrolase"/>
    <property type="match status" value="1"/>
</dbReference>
<dbReference type="RefSeq" id="WP_231488731.1">
    <property type="nucleotide sequence ID" value="NZ_BAAAZO010000012.1"/>
</dbReference>
<evidence type="ECO:0000313" key="3">
    <source>
        <dbReference type="EMBL" id="GAA3635531.1"/>
    </source>
</evidence>
<dbReference type="NCBIfam" id="TIGR02312">
    <property type="entry name" value="HpaH"/>
    <property type="match status" value="1"/>
</dbReference>
<feature type="domain" description="Fumarylacetoacetase-like C-terminal" evidence="2">
    <location>
        <begin position="89"/>
        <end position="260"/>
    </location>
</feature>
<dbReference type="PANTHER" id="PTHR30143">
    <property type="entry name" value="ACID HYDRATASE"/>
    <property type="match status" value="1"/>
</dbReference>
<dbReference type="SUPFAM" id="SSF56529">
    <property type="entry name" value="FAH"/>
    <property type="match status" value="1"/>
</dbReference>
<dbReference type="InterPro" id="IPR036663">
    <property type="entry name" value="Fumarylacetoacetase_C_sf"/>
</dbReference>